<evidence type="ECO:0000256" key="1">
    <source>
        <dbReference type="ARBA" id="ARBA00022603"/>
    </source>
</evidence>
<keyword evidence="3" id="KW-0949">S-adenosyl-L-methionine</keyword>
<dbReference type="InterPro" id="IPR016461">
    <property type="entry name" value="COMT-like"/>
</dbReference>
<gene>
    <name evidence="5" type="ORF">BDV29DRAFT_192357</name>
</gene>
<keyword evidence="2 5" id="KW-0808">Transferase</keyword>
<dbReference type="InterPro" id="IPR001077">
    <property type="entry name" value="COMT_C"/>
</dbReference>
<dbReference type="OrthoDB" id="2410195at2759"/>
<evidence type="ECO:0000256" key="2">
    <source>
        <dbReference type="ARBA" id="ARBA00022679"/>
    </source>
</evidence>
<dbReference type="AlphaFoldDB" id="A0A5N5WW97"/>
<accession>A0A5N5WW97</accession>
<evidence type="ECO:0000259" key="4">
    <source>
        <dbReference type="Pfam" id="PF00891"/>
    </source>
</evidence>
<dbReference type="GO" id="GO:0008171">
    <property type="term" value="F:O-methyltransferase activity"/>
    <property type="evidence" value="ECO:0007669"/>
    <property type="project" value="InterPro"/>
</dbReference>
<evidence type="ECO:0000313" key="5">
    <source>
        <dbReference type="EMBL" id="KAB8072589.1"/>
    </source>
</evidence>
<dbReference type="GO" id="GO:0032259">
    <property type="term" value="P:methylation"/>
    <property type="evidence" value="ECO:0007669"/>
    <property type="project" value="UniProtKB-KW"/>
</dbReference>
<dbReference type="Pfam" id="PF00891">
    <property type="entry name" value="Methyltransf_2"/>
    <property type="match status" value="1"/>
</dbReference>
<dbReference type="Gene3D" id="3.40.50.150">
    <property type="entry name" value="Vaccinia Virus protein VP39"/>
    <property type="match status" value="1"/>
</dbReference>
<dbReference type="InterPro" id="IPR036390">
    <property type="entry name" value="WH_DNA-bd_sf"/>
</dbReference>
<reference evidence="5 6" key="1">
    <citation type="submission" date="2019-04" db="EMBL/GenBank/DDBJ databases">
        <title>Friends and foes A comparative genomics study of 23 Aspergillus species from section Flavi.</title>
        <authorList>
            <consortium name="DOE Joint Genome Institute"/>
            <person name="Kjaerbolling I."/>
            <person name="Vesth T."/>
            <person name="Frisvad J.C."/>
            <person name="Nybo J.L."/>
            <person name="Theobald S."/>
            <person name="Kildgaard S."/>
            <person name="Isbrandt T."/>
            <person name="Kuo A."/>
            <person name="Sato A."/>
            <person name="Lyhne E.K."/>
            <person name="Kogle M.E."/>
            <person name="Wiebenga A."/>
            <person name="Kun R.S."/>
            <person name="Lubbers R.J."/>
            <person name="Makela M.R."/>
            <person name="Barry K."/>
            <person name="Chovatia M."/>
            <person name="Clum A."/>
            <person name="Daum C."/>
            <person name="Haridas S."/>
            <person name="He G."/>
            <person name="LaButti K."/>
            <person name="Lipzen A."/>
            <person name="Mondo S."/>
            <person name="Riley R."/>
            <person name="Salamov A."/>
            <person name="Simmons B.A."/>
            <person name="Magnuson J.K."/>
            <person name="Henrissat B."/>
            <person name="Mortensen U.H."/>
            <person name="Larsen T.O."/>
            <person name="Devries R.P."/>
            <person name="Grigoriev I.V."/>
            <person name="Machida M."/>
            <person name="Baker S.E."/>
            <person name="Andersen M.R."/>
        </authorList>
    </citation>
    <scope>NUCLEOTIDE SEQUENCE [LARGE SCALE GENOMIC DNA]</scope>
    <source>
        <strain evidence="5 6">CBS 151.66</strain>
    </source>
</reference>
<dbReference type="PROSITE" id="PS51683">
    <property type="entry name" value="SAM_OMT_II"/>
    <property type="match status" value="1"/>
</dbReference>
<dbReference type="Proteomes" id="UP000326565">
    <property type="component" value="Unassembled WGS sequence"/>
</dbReference>
<dbReference type="SUPFAM" id="SSF46785">
    <property type="entry name" value="Winged helix' DNA-binding domain"/>
    <property type="match status" value="1"/>
</dbReference>
<dbReference type="PANTHER" id="PTHR43712">
    <property type="entry name" value="PUTATIVE (AFU_ORTHOLOGUE AFUA_4G14580)-RELATED"/>
    <property type="match status" value="1"/>
</dbReference>
<dbReference type="EMBL" id="ML732243">
    <property type="protein sequence ID" value="KAB8072589.1"/>
    <property type="molecule type" value="Genomic_DNA"/>
</dbReference>
<sequence length="382" mass="42519">MEDIFTKVKNLAAGADDTQRKELIIALRDLSISLEKPDDSLERIAYSPLPLMGAKMGKDLGVFQRLSSDSSNVGLKPLAEETGADPLLLGRILRYLSSVKMIEEPDLDTFTANHVTFALASPKGESYIDVYYELACPHFYEMPRFFKKRGYVTPTDPSNVPLQDAFNFKGDIFALAEAFPEKGELFDRHMKLSRDCFTNWSNITSILQEREQSHADEVVFVDVGGGVGHQCARLKAHYPNLSGRVVLQDLERVIHNASPIPGIEMMAYDIFTVQPIKGAKCYYSRGVLHDFPDDKCKIILHNTVVAMGSDSIILIDEKVLPDKNINWQATSLDLQMLSGLASQERLRSHWELLLGSAGLRIVDFLPHTSGGYEGIIVAAKAI</sequence>
<dbReference type="InterPro" id="IPR029063">
    <property type="entry name" value="SAM-dependent_MTases_sf"/>
</dbReference>
<keyword evidence="6" id="KW-1185">Reference proteome</keyword>
<dbReference type="Gene3D" id="1.10.10.10">
    <property type="entry name" value="Winged helix-like DNA-binding domain superfamily/Winged helix DNA-binding domain"/>
    <property type="match status" value="1"/>
</dbReference>
<evidence type="ECO:0000256" key="3">
    <source>
        <dbReference type="ARBA" id="ARBA00022691"/>
    </source>
</evidence>
<dbReference type="InterPro" id="IPR036388">
    <property type="entry name" value="WH-like_DNA-bd_sf"/>
</dbReference>
<dbReference type="PANTHER" id="PTHR43712:SF2">
    <property type="entry name" value="O-METHYLTRANSFERASE CICE"/>
    <property type="match status" value="1"/>
</dbReference>
<protein>
    <submittedName>
        <fullName evidence="5">O-methyl transferase B</fullName>
    </submittedName>
</protein>
<evidence type="ECO:0000313" key="6">
    <source>
        <dbReference type="Proteomes" id="UP000326565"/>
    </source>
</evidence>
<dbReference type="GO" id="GO:0044550">
    <property type="term" value="P:secondary metabolite biosynthetic process"/>
    <property type="evidence" value="ECO:0007669"/>
    <property type="project" value="UniProtKB-ARBA"/>
</dbReference>
<keyword evidence="1" id="KW-0489">Methyltransferase</keyword>
<proteinExistence type="predicted"/>
<organism evidence="5 6">
    <name type="scientific">Aspergillus leporis</name>
    <dbReference type="NCBI Taxonomy" id="41062"/>
    <lineage>
        <taxon>Eukaryota</taxon>
        <taxon>Fungi</taxon>
        <taxon>Dikarya</taxon>
        <taxon>Ascomycota</taxon>
        <taxon>Pezizomycotina</taxon>
        <taxon>Eurotiomycetes</taxon>
        <taxon>Eurotiomycetidae</taxon>
        <taxon>Eurotiales</taxon>
        <taxon>Aspergillaceae</taxon>
        <taxon>Aspergillus</taxon>
        <taxon>Aspergillus subgen. Circumdati</taxon>
    </lineage>
</organism>
<feature type="domain" description="O-methyltransferase C-terminal" evidence="4">
    <location>
        <begin position="219"/>
        <end position="359"/>
    </location>
</feature>
<name>A0A5N5WW97_9EURO</name>
<dbReference type="SUPFAM" id="SSF53335">
    <property type="entry name" value="S-adenosyl-L-methionine-dependent methyltransferases"/>
    <property type="match status" value="1"/>
</dbReference>